<sequence length="416" mass="44860">MSATSVLNIPSSKSTVSVSIIDTTLNGDLPTAPFMGPTMNGFERWYGVGYAFLVTHQDSAGKIRRVVFDLGLPKDWDNDFSPAVLEMGKNLDGTMVAQKYVSEILTEGGLDLREIEALFWRHPRTPGSHWPPVTLPLHGIADHAPVLAREFEGRGVRELDFASTQIEIGGLKALDYFNDGSFYLLSAPGHAIGHINALARTTEDSFMYFAGDSFHHSSVLRPHGGATLPEEIQLPGHSCCSGRAFHAVHPVAGNSAALGPYSKVLGEAGSDANGIPFHALPEGGIFMDLEASRETVRAIQRFDASPDVFVVASHDSSLVGVVEVFPADGSEWRAKGWKEGGKWGFLKDFEKAEPPFSLDAPIGLTSKGTFNAVDRARRASASPDAVIEELFEGNLTETVGVVDVAEFGRGYGGRYR</sequence>
<keyword evidence="4" id="KW-0862">Zinc</keyword>
<dbReference type="EMBL" id="MPDP01000202">
    <property type="protein sequence ID" value="KAK1471370.1"/>
    <property type="molecule type" value="Genomic_DNA"/>
</dbReference>
<accession>A0AAI9Y0H7</accession>
<dbReference type="Proteomes" id="UP001239213">
    <property type="component" value="Unassembled WGS sequence"/>
</dbReference>
<dbReference type="SUPFAM" id="SSF56281">
    <property type="entry name" value="Metallo-hydrolase/oxidoreductase"/>
    <property type="match status" value="1"/>
</dbReference>
<evidence type="ECO:0000256" key="3">
    <source>
        <dbReference type="ARBA" id="ARBA00022801"/>
    </source>
</evidence>
<evidence type="ECO:0000313" key="5">
    <source>
        <dbReference type="EMBL" id="KAK1471370.1"/>
    </source>
</evidence>
<dbReference type="AlphaFoldDB" id="A0AAI9Y0H7"/>
<dbReference type="InterPro" id="IPR051013">
    <property type="entry name" value="MBL_superfamily_lactonases"/>
</dbReference>
<gene>
    <name evidence="5" type="ORF">CCUS01_17385</name>
</gene>
<protein>
    <submittedName>
        <fullName evidence="5">Metallo-beta-lactamase superfamily protein</fullName>
    </submittedName>
</protein>
<dbReference type="GO" id="GO:0016787">
    <property type="term" value="F:hydrolase activity"/>
    <property type="evidence" value="ECO:0007669"/>
    <property type="project" value="UniProtKB-KW"/>
</dbReference>
<reference evidence="5" key="1">
    <citation type="submission" date="2016-11" db="EMBL/GenBank/DDBJ databases">
        <title>The genome sequence of Colletotrichum cuscutae.</title>
        <authorList>
            <person name="Baroncelli R."/>
        </authorList>
    </citation>
    <scope>NUCLEOTIDE SEQUENCE</scope>
    <source>
        <strain evidence="5">IMI 304802</strain>
    </source>
</reference>
<dbReference type="PANTHER" id="PTHR42978">
    <property type="entry name" value="QUORUM-QUENCHING LACTONASE YTNP-RELATED-RELATED"/>
    <property type="match status" value="1"/>
</dbReference>
<keyword evidence="3" id="KW-0378">Hydrolase</keyword>
<evidence type="ECO:0000313" key="6">
    <source>
        <dbReference type="Proteomes" id="UP001239213"/>
    </source>
</evidence>
<evidence type="ECO:0000256" key="2">
    <source>
        <dbReference type="ARBA" id="ARBA00022723"/>
    </source>
</evidence>
<dbReference type="PANTHER" id="PTHR42978:SF5">
    <property type="entry name" value="METALLO-BETA-LACTAMASE DOMAIN-CONTAINING PROTEIN"/>
    <property type="match status" value="1"/>
</dbReference>
<keyword evidence="2" id="KW-0479">Metal-binding</keyword>
<name>A0AAI9Y0H7_9PEZI</name>
<organism evidence="5 6">
    <name type="scientific">Colletotrichum cuscutae</name>
    <dbReference type="NCBI Taxonomy" id="1209917"/>
    <lineage>
        <taxon>Eukaryota</taxon>
        <taxon>Fungi</taxon>
        <taxon>Dikarya</taxon>
        <taxon>Ascomycota</taxon>
        <taxon>Pezizomycotina</taxon>
        <taxon>Sordariomycetes</taxon>
        <taxon>Hypocreomycetidae</taxon>
        <taxon>Glomerellales</taxon>
        <taxon>Glomerellaceae</taxon>
        <taxon>Colletotrichum</taxon>
        <taxon>Colletotrichum acutatum species complex</taxon>
    </lineage>
</organism>
<comment type="similarity">
    <text evidence="1">Belongs to the metallo-beta-lactamase superfamily.</text>
</comment>
<keyword evidence="6" id="KW-1185">Reference proteome</keyword>
<proteinExistence type="inferred from homology"/>
<evidence type="ECO:0000256" key="1">
    <source>
        <dbReference type="ARBA" id="ARBA00007749"/>
    </source>
</evidence>
<dbReference type="GO" id="GO:0046872">
    <property type="term" value="F:metal ion binding"/>
    <property type="evidence" value="ECO:0007669"/>
    <property type="project" value="UniProtKB-KW"/>
</dbReference>
<dbReference type="InterPro" id="IPR036866">
    <property type="entry name" value="RibonucZ/Hydroxyglut_hydro"/>
</dbReference>
<evidence type="ECO:0000256" key="4">
    <source>
        <dbReference type="ARBA" id="ARBA00022833"/>
    </source>
</evidence>
<comment type="caution">
    <text evidence="5">The sequence shown here is derived from an EMBL/GenBank/DDBJ whole genome shotgun (WGS) entry which is preliminary data.</text>
</comment>
<dbReference type="Gene3D" id="3.60.15.10">
    <property type="entry name" value="Ribonuclease Z/Hydroxyacylglutathione hydrolase-like"/>
    <property type="match status" value="1"/>
</dbReference>